<dbReference type="InterPro" id="IPR035965">
    <property type="entry name" value="PAS-like_dom_sf"/>
</dbReference>
<organism evidence="19 20">
    <name type="scientific">Hyella patelloides LEGE 07179</name>
    <dbReference type="NCBI Taxonomy" id="945734"/>
    <lineage>
        <taxon>Bacteria</taxon>
        <taxon>Bacillati</taxon>
        <taxon>Cyanobacteriota</taxon>
        <taxon>Cyanophyceae</taxon>
        <taxon>Pleurocapsales</taxon>
        <taxon>Hyellaceae</taxon>
        <taxon>Hyella</taxon>
    </lineage>
</organism>
<evidence type="ECO:0000256" key="5">
    <source>
        <dbReference type="ARBA" id="ARBA00022679"/>
    </source>
</evidence>
<feature type="domain" description="PAS" evidence="17">
    <location>
        <begin position="266"/>
        <end position="311"/>
    </location>
</feature>
<dbReference type="SUPFAM" id="SSF47384">
    <property type="entry name" value="Homodimeric domain of signal transducing histidine kinase"/>
    <property type="match status" value="1"/>
</dbReference>
<dbReference type="InterPro" id="IPR001610">
    <property type="entry name" value="PAC"/>
</dbReference>
<evidence type="ECO:0000259" key="14">
    <source>
        <dbReference type="PROSITE" id="PS50046"/>
    </source>
</evidence>
<protein>
    <recommendedName>
        <fullName evidence="12">Circadian input-output histidine kinase CikA</fullName>
        <ecNumber evidence="3">2.7.13.3</ecNumber>
    </recommendedName>
    <alternativeName>
        <fullName evidence="11">Sensory/regulatory protein RpfC</fullName>
    </alternativeName>
</protein>
<dbReference type="InterPro" id="IPR000014">
    <property type="entry name" value="PAS"/>
</dbReference>
<comment type="subunit">
    <text evidence="10">At low DSF concentrations, interacts with RpfF.</text>
</comment>
<dbReference type="Pfam" id="PF13426">
    <property type="entry name" value="PAS_9"/>
    <property type="match status" value="2"/>
</dbReference>
<dbReference type="InterPro" id="IPR036890">
    <property type="entry name" value="HATPase_C_sf"/>
</dbReference>
<feature type="modified residue" description="4-aspartylphosphate" evidence="13">
    <location>
        <position position="1079"/>
    </location>
</feature>
<dbReference type="Proteomes" id="UP000320055">
    <property type="component" value="Unassembled WGS sequence"/>
</dbReference>
<evidence type="ECO:0000256" key="2">
    <source>
        <dbReference type="ARBA" id="ARBA00006402"/>
    </source>
</evidence>
<gene>
    <name evidence="19" type="ORF">H1P_2260004</name>
</gene>
<evidence type="ECO:0000256" key="8">
    <source>
        <dbReference type="ARBA" id="ARBA00022840"/>
    </source>
</evidence>
<dbReference type="PANTHER" id="PTHR45339">
    <property type="entry name" value="HYBRID SIGNAL TRANSDUCTION HISTIDINE KINASE J"/>
    <property type="match status" value="1"/>
</dbReference>
<dbReference type="PROSITE" id="PS50112">
    <property type="entry name" value="PAS"/>
    <property type="match status" value="2"/>
</dbReference>
<evidence type="ECO:0000256" key="4">
    <source>
        <dbReference type="ARBA" id="ARBA00022553"/>
    </source>
</evidence>
<evidence type="ECO:0000256" key="13">
    <source>
        <dbReference type="PROSITE-ProRule" id="PRU00169"/>
    </source>
</evidence>
<evidence type="ECO:0000256" key="9">
    <source>
        <dbReference type="ARBA" id="ARBA00023012"/>
    </source>
</evidence>
<feature type="domain" description="Phytochrome chromophore attachment site" evidence="14">
    <location>
        <begin position="410"/>
        <end position="549"/>
    </location>
</feature>
<dbReference type="Gene3D" id="3.30.450.40">
    <property type="match status" value="2"/>
</dbReference>
<name>A0A563VR55_9CYAN</name>
<dbReference type="InterPro" id="IPR000700">
    <property type="entry name" value="PAS-assoc_C"/>
</dbReference>
<dbReference type="SUPFAM" id="SSF55781">
    <property type="entry name" value="GAF domain-like"/>
    <property type="match status" value="2"/>
</dbReference>
<dbReference type="SMART" id="SM00448">
    <property type="entry name" value="REC"/>
    <property type="match status" value="1"/>
</dbReference>
<keyword evidence="6" id="KW-0547">Nucleotide-binding</keyword>
<evidence type="ECO:0000256" key="12">
    <source>
        <dbReference type="ARBA" id="ARBA00074306"/>
    </source>
</evidence>
<dbReference type="CDD" id="cd00082">
    <property type="entry name" value="HisKA"/>
    <property type="match status" value="1"/>
</dbReference>
<dbReference type="OrthoDB" id="569347at2"/>
<dbReference type="RefSeq" id="WP_144872171.1">
    <property type="nucleotide sequence ID" value="NZ_LR213972.1"/>
</dbReference>
<feature type="domain" description="PAC" evidence="18">
    <location>
        <begin position="82"/>
        <end position="138"/>
    </location>
</feature>
<dbReference type="SMART" id="SM00387">
    <property type="entry name" value="HATPase_c"/>
    <property type="match status" value="1"/>
</dbReference>
<dbReference type="Pfam" id="PF00512">
    <property type="entry name" value="HisKA"/>
    <property type="match status" value="1"/>
</dbReference>
<evidence type="ECO:0000259" key="18">
    <source>
        <dbReference type="PROSITE" id="PS50113"/>
    </source>
</evidence>
<evidence type="ECO:0000256" key="10">
    <source>
        <dbReference type="ARBA" id="ARBA00064003"/>
    </source>
</evidence>
<dbReference type="InterPro" id="IPR001789">
    <property type="entry name" value="Sig_transdc_resp-reg_receiver"/>
</dbReference>
<dbReference type="InterPro" id="IPR011006">
    <property type="entry name" value="CheY-like_superfamily"/>
</dbReference>
<dbReference type="PRINTS" id="PR00344">
    <property type="entry name" value="BCTRLSENSOR"/>
</dbReference>
<dbReference type="InterPro" id="IPR013656">
    <property type="entry name" value="PAS_4"/>
</dbReference>
<feature type="domain" description="PAS" evidence="17">
    <location>
        <begin position="11"/>
        <end position="82"/>
    </location>
</feature>
<dbReference type="InterPro" id="IPR003018">
    <property type="entry name" value="GAF"/>
</dbReference>
<accession>A0A563VR55</accession>
<dbReference type="Pfam" id="PF00072">
    <property type="entry name" value="Response_reg"/>
    <property type="match status" value="1"/>
</dbReference>
<dbReference type="PROSITE" id="PS50113">
    <property type="entry name" value="PAC"/>
    <property type="match status" value="2"/>
</dbReference>
<sequence length="1243" mass="142651">MSHNSDRIIMSPQLLQLVMNHIPQAIFWKDCSSIYLGCNQEFARDAGLTPEEIIGKSDYDLPWTKEEADLFRDCDRRLMESNTPELNILEPQLQADGKQAWLKTNKIPLHNNLGEVIGILGTYEDITQQKQTEELLNQQSLAMDAALEGIAILAEDRYIYLNHAHVDILGYESSAELIGQTWHILYDNEEKKRIKREVFPILKAQGYWRGEAIAKRRDGSYFNQEISLTLVKNGSLICICRDISERQTILQDRKKAETKLKKSLKELADFKYALDRSSIVAITDAKGIITYTNEKFGEISQYSPEELIGKTHRIINSGYHDRAFFQELWQTINRGQIWQGEIKNQAKDGSYYWVNTTIVPFVDEQNKPFQYLSIREDISDRKNTEIALANQFYTSQLLEKVTQAIRQSLDTQTIFKTATKEVRQLLQADRVGIFQFKPDSSYHCGEFVAEDLAENFPSAMAIPVVDRCLRDDYTGEYHPGKVLATADIYNAGLSDCHITILEQFQIRANLVIPLLQGKDLWGLLCVNQCSQPREWQDSEIELVQKIASRMSIALYQAKILERERKKSTELEQALIQVRTQKEYQAKIATQEKTLNSIIRQVRQSLDVERIFQTTTQEIRQTLKCDQVAVYKFTPDWHGKFIVNSAVPNLPANAKIPRETKWNDTYLQEHQGGKYRNYEISAVTDIYQQGFSQCHLAILEDFQVRAFLIVPVFVGKNLWGLLAAYHHFAPREWQQNEINLVEQVCNQLGVALQQAELLQQMKQAKESADVANKAKSAFLANMSHELRTPLNAILGFSQLLQRDNSITSQQQETLSIINRSGEHLLELIDDVLEMSKIEAGKITLNYYDFDLDRLLESLQQMFCLKAESKGLELIIERDSSIFRYIHTDESKLRQILINLLSNAIKFTKVGRVSLQVLLVDENQELEIKKQTIKFIIKDTGVGIAKDEMENLFSPFHQTQSGLQSQEGTGLGLPLSRKLVQFMQGKLVLNSELGKGTTLSFSIPISEAKEVQIIASKKERVIGLAANQPEYLILVVEDKWESRQLLVQLLESIGFIVKEAENGEEAVKMWEKWQPDFIWMDMQMPVMDGYESTQIIRAKQQELAKTKTNSIIIALTASAFKEERAKIIAAGCDDFMSKPFQESALLEKMKQYLNLEFIYEAIKKKEITEQSDRLLNSQDTSEILNLLDTNWIRQLHNAALELDEDLIFELVAEISTEYRDLAQTLTAWVDLCQFDLILKCTKELI</sequence>
<dbReference type="InterPro" id="IPR003594">
    <property type="entry name" value="HATPase_dom"/>
</dbReference>
<dbReference type="Pfam" id="PF01590">
    <property type="entry name" value="GAF"/>
    <property type="match status" value="2"/>
</dbReference>
<keyword evidence="7 19" id="KW-0418">Kinase</keyword>
<dbReference type="CDD" id="cd16922">
    <property type="entry name" value="HATPase_EvgS-ArcB-TorS-like"/>
    <property type="match status" value="1"/>
</dbReference>
<evidence type="ECO:0000256" key="7">
    <source>
        <dbReference type="ARBA" id="ARBA00022777"/>
    </source>
</evidence>
<dbReference type="InterPro" id="IPR004358">
    <property type="entry name" value="Sig_transdc_His_kin-like_C"/>
</dbReference>
<reference evidence="19 20" key="1">
    <citation type="submission" date="2019-01" db="EMBL/GenBank/DDBJ databases">
        <authorList>
            <person name="Brito A."/>
        </authorList>
    </citation>
    <scope>NUCLEOTIDE SEQUENCE [LARGE SCALE GENOMIC DNA]</scope>
    <source>
        <strain evidence="19">1</strain>
    </source>
</reference>
<dbReference type="Gene3D" id="3.30.565.10">
    <property type="entry name" value="Histidine kinase-like ATPase, C-terminal domain"/>
    <property type="match status" value="1"/>
</dbReference>
<dbReference type="FunFam" id="1.10.287.130:FF:000002">
    <property type="entry name" value="Two-component osmosensing histidine kinase"/>
    <property type="match status" value="1"/>
</dbReference>
<evidence type="ECO:0000256" key="1">
    <source>
        <dbReference type="ARBA" id="ARBA00000085"/>
    </source>
</evidence>
<dbReference type="SUPFAM" id="SSF55874">
    <property type="entry name" value="ATPase domain of HSP90 chaperone/DNA topoisomerase II/histidine kinase"/>
    <property type="match status" value="1"/>
</dbReference>
<dbReference type="PROSITE" id="PS50110">
    <property type="entry name" value="RESPONSE_REGULATORY"/>
    <property type="match status" value="1"/>
</dbReference>
<evidence type="ECO:0000259" key="16">
    <source>
        <dbReference type="PROSITE" id="PS50110"/>
    </source>
</evidence>
<dbReference type="PROSITE" id="PS50046">
    <property type="entry name" value="PHYTOCHROME_2"/>
    <property type="match status" value="2"/>
</dbReference>
<evidence type="ECO:0000256" key="6">
    <source>
        <dbReference type="ARBA" id="ARBA00022741"/>
    </source>
</evidence>
<evidence type="ECO:0000259" key="17">
    <source>
        <dbReference type="PROSITE" id="PS50112"/>
    </source>
</evidence>
<feature type="domain" description="Response regulatory" evidence="16">
    <location>
        <begin position="1030"/>
        <end position="1151"/>
    </location>
</feature>
<dbReference type="InterPro" id="IPR003661">
    <property type="entry name" value="HisK_dim/P_dom"/>
</dbReference>
<dbReference type="SUPFAM" id="SSF52172">
    <property type="entry name" value="CheY-like"/>
    <property type="match status" value="1"/>
</dbReference>
<feature type="domain" description="Phytochrome chromophore attachment site" evidence="14">
    <location>
        <begin position="606"/>
        <end position="746"/>
    </location>
</feature>
<dbReference type="GO" id="GO:0005524">
    <property type="term" value="F:ATP binding"/>
    <property type="evidence" value="ECO:0007669"/>
    <property type="project" value="UniProtKB-KW"/>
</dbReference>
<evidence type="ECO:0000313" key="19">
    <source>
        <dbReference type="EMBL" id="VEP13903.1"/>
    </source>
</evidence>
<evidence type="ECO:0000313" key="20">
    <source>
        <dbReference type="Proteomes" id="UP000320055"/>
    </source>
</evidence>
<dbReference type="SMART" id="SM00065">
    <property type="entry name" value="GAF"/>
    <property type="match status" value="2"/>
</dbReference>
<dbReference type="SMART" id="SM00086">
    <property type="entry name" value="PAC"/>
    <property type="match status" value="3"/>
</dbReference>
<evidence type="ECO:0000256" key="11">
    <source>
        <dbReference type="ARBA" id="ARBA00068150"/>
    </source>
</evidence>
<feature type="domain" description="Histidine kinase" evidence="15">
    <location>
        <begin position="780"/>
        <end position="1005"/>
    </location>
</feature>
<dbReference type="EC" id="2.7.13.3" evidence="3"/>
<dbReference type="Gene3D" id="1.10.287.130">
    <property type="match status" value="1"/>
</dbReference>
<comment type="catalytic activity">
    <reaction evidence="1">
        <text>ATP + protein L-histidine = ADP + protein N-phospho-L-histidine.</text>
        <dbReference type="EC" id="2.7.13.3"/>
    </reaction>
</comment>
<dbReference type="Gene3D" id="3.30.450.20">
    <property type="entry name" value="PAS domain"/>
    <property type="match status" value="3"/>
</dbReference>
<dbReference type="GO" id="GO:0000155">
    <property type="term" value="F:phosphorelay sensor kinase activity"/>
    <property type="evidence" value="ECO:0007669"/>
    <property type="project" value="InterPro"/>
</dbReference>
<dbReference type="InterPro" id="IPR005467">
    <property type="entry name" value="His_kinase_dom"/>
</dbReference>
<comment type="similarity">
    <text evidence="2">In the N-terminal section; belongs to the phytochrome family.</text>
</comment>
<proteinExistence type="inferred from homology"/>
<dbReference type="PANTHER" id="PTHR45339:SF1">
    <property type="entry name" value="HYBRID SIGNAL TRANSDUCTION HISTIDINE KINASE J"/>
    <property type="match status" value="1"/>
</dbReference>
<dbReference type="SMART" id="SM00091">
    <property type="entry name" value="PAS"/>
    <property type="match status" value="3"/>
</dbReference>
<evidence type="ECO:0000256" key="3">
    <source>
        <dbReference type="ARBA" id="ARBA00012438"/>
    </source>
</evidence>
<dbReference type="PROSITE" id="PS50109">
    <property type="entry name" value="HIS_KIN"/>
    <property type="match status" value="1"/>
</dbReference>
<keyword evidence="20" id="KW-1185">Reference proteome</keyword>
<keyword evidence="5 19" id="KW-0808">Transferase</keyword>
<dbReference type="InterPro" id="IPR016132">
    <property type="entry name" value="Phyto_chromo_attachment"/>
</dbReference>
<keyword evidence="8" id="KW-0067">ATP-binding</keyword>
<dbReference type="CDD" id="cd00130">
    <property type="entry name" value="PAS"/>
    <property type="match status" value="3"/>
</dbReference>
<dbReference type="Gene3D" id="3.40.50.2300">
    <property type="match status" value="1"/>
</dbReference>
<dbReference type="AlphaFoldDB" id="A0A563VR55"/>
<dbReference type="Pfam" id="PF02518">
    <property type="entry name" value="HATPase_c"/>
    <property type="match status" value="1"/>
</dbReference>
<dbReference type="InterPro" id="IPR036097">
    <property type="entry name" value="HisK_dim/P_sf"/>
</dbReference>
<dbReference type="Pfam" id="PF08448">
    <property type="entry name" value="PAS_4"/>
    <property type="match status" value="1"/>
</dbReference>
<dbReference type="EMBL" id="CAACVJ010000142">
    <property type="protein sequence ID" value="VEP13903.1"/>
    <property type="molecule type" value="Genomic_DNA"/>
</dbReference>
<dbReference type="CDD" id="cd17546">
    <property type="entry name" value="REC_hyHK_CKI1_RcsC-like"/>
    <property type="match status" value="1"/>
</dbReference>
<feature type="domain" description="PAC" evidence="18">
    <location>
        <begin position="338"/>
        <end position="390"/>
    </location>
</feature>
<dbReference type="FunFam" id="3.30.565.10:FF:000010">
    <property type="entry name" value="Sensor histidine kinase RcsC"/>
    <property type="match status" value="1"/>
</dbReference>
<dbReference type="InterPro" id="IPR029016">
    <property type="entry name" value="GAF-like_dom_sf"/>
</dbReference>
<evidence type="ECO:0000259" key="15">
    <source>
        <dbReference type="PROSITE" id="PS50109"/>
    </source>
</evidence>
<keyword evidence="9" id="KW-0902">Two-component regulatory system</keyword>
<dbReference type="NCBIfam" id="TIGR00229">
    <property type="entry name" value="sensory_box"/>
    <property type="match status" value="3"/>
</dbReference>
<dbReference type="SMART" id="SM00388">
    <property type="entry name" value="HisKA"/>
    <property type="match status" value="1"/>
</dbReference>
<keyword evidence="4 13" id="KW-0597">Phosphoprotein</keyword>
<dbReference type="SUPFAM" id="SSF55785">
    <property type="entry name" value="PYP-like sensor domain (PAS domain)"/>
    <property type="match status" value="3"/>
</dbReference>